<accession>A0ABU4R5K9</accession>
<reference evidence="1 2" key="1">
    <citation type="submission" date="2023-11" db="EMBL/GenBank/DDBJ databases">
        <title>Unpublished Manusciprt.</title>
        <authorList>
            <person name="Saticioglu I.B."/>
            <person name="Ay H."/>
            <person name="Ajmi N."/>
            <person name="Altun S."/>
            <person name="Duman M."/>
        </authorList>
    </citation>
    <scope>NUCLEOTIDE SEQUENCE [LARGE SCALE GENOMIC DNA]</scope>
    <source>
        <strain evidence="1 2">Fl-318</strain>
    </source>
</reference>
<evidence type="ECO:0008006" key="3">
    <source>
        <dbReference type="Google" id="ProtNLM"/>
    </source>
</evidence>
<dbReference type="InterPro" id="IPR008949">
    <property type="entry name" value="Isoprenoid_synthase_dom_sf"/>
</dbReference>
<keyword evidence="2" id="KW-1185">Reference proteome</keyword>
<organism evidence="1 2">
    <name type="scientific">Flavobacterium cupriresistens</name>
    <dbReference type="NCBI Taxonomy" id="2893885"/>
    <lineage>
        <taxon>Bacteria</taxon>
        <taxon>Pseudomonadati</taxon>
        <taxon>Bacteroidota</taxon>
        <taxon>Flavobacteriia</taxon>
        <taxon>Flavobacteriales</taxon>
        <taxon>Flavobacteriaceae</taxon>
        <taxon>Flavobacterium</taxon>
    </lineage>
</organism>
<name>A0ABU4R5K9_9FLAO</name>
<dbReference type="EMBL" id="JAWXVI010000001">
    <property type="protein sequence ID" value="MDX6187880.1"/>
    <property type="molecule type" value="Genomic_DNA"/>
</dbReference>
<dbReference type="Proteomes" id="UP001273350">
    <property type="component" value="Unassembled WGS sequence"/>
</dbReference>
<protein>
    <recommendedName>
        <fullName evidence="3">Terpene synthase</fullName>
    </recommendedName>
</protein>
<dbReference type="Gene3D" id="1.10.600.10">
    <property type="entry name" value="Farnesyl Diphosphate Synthase"/>
    <property type="match status" value="1"/>
</dbReference>
<proteinExistence type="predicted"/>
<dbReference type="SUPFAM" id="SSF48576">
    <property type="entry name" value="Terpenoid synthases"/>
    <property type="match status" value="1"/>
</dbReference>
<evidence type="ECO:0000313" key="2">
    <source>
        <dbReference type="Proteomes" id="UP001273350"/>
    </source>
</evidence>
<sequence>MVVVHEKLRVKFLEHQVMKDFHEDCGALFPCNWSRYVFSPDELDSILTRSLKFYNGPNPDKRKLAWLTYIDLVGHMVLAREIVNRRALLGFCILNNLLFDWEDDLCSLETMDELIDEINDIVLDFFSEKFQHQVYSSWVNCAYCYFINRRFEIKEKVCNSSEEMFHFFRLSDGGIAAYLIALISVYDDRDLLHIVAQEYTLNLLMKPFMYVNDVFSFNKEITEEELANQLMILLAGTNLSLDQILKKMLVEITHNIDSLKLLFPEFYGVFIFWLRGNLEWSYVCSRYHKKE</sequence>
<comment type="caution">
    <text evidence="1">The sequence shown here is derived from an EMBL/GenBank/DDBJ whole genome shotgun (WGS) entry which is preliminary data.</text>
</comment>
<gene>
    <name evidence="1" type="ORF">SGQ83_00825</name>
</gene>
<evidence type="ECO:0000313" key="1">
    <source>
        <dbReference type="EMBL" id="MDX6187880.1"/>
    </source>
</evidence>
<dbReference type="RefSeq" id="WP_230002695.1">
    <property type="nucleotide sequence ID" value="NZ_CP087134.1"/>
</dbReference>